<dbReference type="InterPro" id="IPR040570">
    <property type="entry name" value="LAL_C2"/>
</dbReference>
<gene>
    <name evidence="6" type="ORF">V3851_12405</name>
</gene>
<evidence type="ECO:0000256" key="3">
    <source>
        <dbReference type="ARBA" id="ARBA00022840"/>
    </source>
</evidence>
<dbReference type="RefSeq" id="WP_331846848.1">
    <property type="nucleotide sequence ID" value="NZ_JAZHPZ010000005.1"/>
</dbReference>
<dbReference type="InterPro" id="IPR003806">
    <property type="entry name" value="ATP-grasp_PylC-type"/>
</dbReference>
<evidence type="ECO:0000313" key="7">
    <source>
        <dbReference type="Proteomes" id="UP001306950"/>
    </source>
</evidence>
<dbReference type="Pfam" id="PF02655">
    <property type="entry name" value="ATP-grasp_3"/>
    <property type="match status" value="1"/>
</dbReference>
<dbReference type="Pfam" id="PF18603">
    <property type="entry name" value="LAL_C2"/>
    <property type="match status" value="1"/>
</dbReference>
<evidence type="ECO:0000256" key="1">
    <source>
        <dbReference type="ARBA" id="ARBA00022598"/>
    </source>
</evidence>
<keyword evidence="2 4" id="KW-0547">Nucleotide-binding</keyword>
<dbReference type="Gene3D" id="3.40.50.20">
    <property type="match status" value="1"/>
</dbReference>
<dbReference type="Gene3D" id="3.30.470.20">
    <property type="entry name" value="ATP-grasp fold, B domain"/>
    <property type="match status" value="1"/>
</dbReference>
<keyword evidence="1" id="KW-0436">Ligase</keyword>
<evidence type="ECO:0000256" key="2">
    <source>
        <dbReference type="ARBA" id="ARBA00022741"/>
    </source>
</evidence>
<dbReference type="PANTHER" id="PTHR43585">
    <property type="entry name" value="FUMIPYRROLE BIOSYNTHESIS PROTEIN C"/>
    <property type="match status" value="1"/>
</dbReference>
<sequence>MSKHIIIFLKFENFSRIVNEGLPSHLYEKTLITNDSALLEKCKDHYHHFLYAEQLSSPQVVDFVMSLHAIKHVDGVFSPSEDLVEFLAFLRKQLGITDGVVGDDAVFFRNKVEMKNRLAQDKVILIPRYCTVYRFENAVDFLNSKSSEAIIKPVDGAGSLNTYRVNLSNINDYFDLLNNNSGKYEIEEFIEGSMFHLDSIIHKNEIVFTSVARYTHSTLECRDGRPLCGYFLPDHYDPLIKNLISANTDLLNSMPIKDGVTHAELIVTPDQEIYFCEVAARIAGGGIIFGIEATTGVNVLTEGARTFVGEPPIFKGRFPQTYGGYVLLYKKKGRVKQITQSSEFLQIKGVKRADILAKAGDELNFSGSSGDVVGVVTWSADSFADNDRIRSEIERLWSLEVEEAVIL</sequence>
<dbReference type="PROSITE" id="PS50975">
    <property type="entry name" value="ATP_GRASP"/>
    <property type="match status" value="1"/>
</dbReference>
<accession>A0ABU7VTK7</accession>
<evidence type="ECO:0000313" key="6">
    <source>
        <dbReference type="EMBL" id="MEF2966633.1"/>
    </source>
</evidence>
<feature type="domain" description="ATP-grasp" evidence="5">
    <location>
        <begin position="116"/>
        <end position="308"/>
    </location>
</feature>
<reference evidence="6 7" key="1">
    <citation type="submission" date="2024-02" db="EMBL/GenBank/DDBJ databases">
        <title>A nitrogen-fixing paenibacillus bacterium.</title>
        <authorList>
            <person name="Zhang W.L."/>
            <person name="Chen S.F."/>
        </authorList>
    </citation>
    <scope>NUCLEOTIDE SEQUENCE [LARGE SCALE GENOMIC DNA]</scope>
    <source>
        <strain evidence="6 7">M1</strain>
    </source>
</reference>
<dbReference type="SUPFAM" id="SSF56059">
    <property type="entry name" value="Glutathione synthetase ATP-binding domain-like"/>
    <property type="match status" value="1"/>
</dbReference>
<name>A0ABU7VTK7_9BACL</name>
<keyword evidence="7" id="KW-1185">Reference proteome</keyword>
<comment type="caution">
    <text evidence="6">The sequence shown here is derived from an EMBL/GenBank/DDBJ whole genome shotgun (WGS) entry which is preliminary data.</text>
</comment>
<dbReference type="EMBL" id="JAZHPZ010000005">
    <property type="protein sequence ID" value="MEF2966633.1"/>
    <property type="molecule type" value="Genomic_DNA"/>
</dbReference>
<evidence type="ECO:0000256" key="4">
    <source>
        <dbReference type="PROSITE-ProRule" id="PRU00409"/>
    </source>
</evidence>
<dbReference type="InterPro" id="IPR052032">
    <property type="entry name" value="ATP-dep_AA_Ligase"/>
</dbReference>
<organism evidence="6 7">
    <name type="scientific">Paenibacillus haidiansis</name>
    <dbReference type="NCBI Taxonomy" id="1574488"/>
    <lineage>
        <taxon>Bacteria</taxon>
        <taxon>Bacillati</taxon>
        <taxon>Bacillota</taxon>
        <taxon>Bacilli</taxon>
        <taxon>Bacillales</taxon>
        <taxon>Paenibacillaceae</taxon>
        <taxon>Paenibacillus</taxon>
    </lineage>
</organism>
<dbReference type="PANTHER" id="PTHR43585:SF2">
    <property type="entry name" value="ATP-GRASP ENZYME FSQD"/>
    <property type="match status" value="1"/>
</dbReference>
<protein>
    <submittedName>
        <fullName evidence="6">ATP-grasp domain-containing protein</fullName>
    </submittedName>
</protein>
<evidence type="ECO:0000259" key="5">
    <source>
        <dbReference type="PROSITE" id="PS50975"/>
    </source>
</evidence>
<dbReference type="InterPro" id="IPR011761">
    <property type="entry name" value="ATP-grasp"/>
</dbReference>
<dbReference type="Proteomes" id="UP001306950">
    <property type="component" value="Unassembled WGS sequence"/>
</dbReference>
<keyword evidence="3 4" id="KW-0067">ATP-binding</keyword>
<proteinExistence type="predicted"/>